<dbReference type="Pfam" id="PF01619">
    <property type="entry name" value="Pro_dh"/>
    <property type="match status" value="1"/>
</dbReference>
<feature type="domain" description="Aldehyde dehydrogenase" evidence="7">
    <location>
        <begin position="449"/>
        <end position="876"/>
    </location>
</feature>
<feature type="non-terminal residue" evidence="9">
    <location>
        <position position="1"/>
    </location>
</feature>
<dbReference type="SUPFAM" id="SSF53720">
    <property type="entry name" value="ALDH-like"/>
    <property type="match status" value="1"/>
</dbReference>
<reference evidence="9 10" key="1">
    <citation type="submission" date="2024-09" db="EMBL/GenBank/DDBJ databases">
        <authorList>
            <person name="Sun Q."/>
            <person name="Mori K."/>
        </authorList>
    </citation>
    <scope>NUCLEOTIDE SEQUENCE [LARGE SCALE GENOMIC DNA]</scope>
    <source>
        <strain evidence="9 10">JCM 15389</strain>
    </source>
</reference>
<evidence type="ECO:0000259" key="7">
    <source>
        <dbReference type="Pfam" id="PF00171"/>
    </source>
</evidence>
<evidence type="ECO:0000313" key="10">
    <source>
        <dbReference type="Proteomes" id="UP001589788"/>
    </source>
</evidence>
<feature type="domain" description="Proline dehydrogenase" evidence="8">
    <location>
        <begin position="53"/>
        <end position="344"/>
    </location>
</feature>
<dbReference type="PANTHER" id="PTHR42862">
    <property type="entry name" value="DELTA-1-PYRROLINE-5-CARBOXYLATE DEHYDROGENASE 1, ISOFORM A-RELATED"/>
    <property type="match status" value="1"/>
</dbReference>
<dbReference type="InterPro" id="IPR050485">
    <property type="entry name" value="Proline_metab_enzyme"/>
</dbReference>
<dbReference type="RefSeq" id="WP_377788367.1">
    <property type="nucleotide sequence ID" value="NZ_JBHLYQ010000023.1"/>
</dbReference>
<dbReference type="EC" id="1.2.1.88" evidence="2"/>
<accession>A0ABV6C0S0</accession>
<dbReference type="Proteomes" id="UP001589788">
    <property type="component" value="Unassembled WGS sequence"/>
</dbReference>
<organism evidence="9 10">
    <name type="scientific">Aciditerrimonas ferrireducens</name>
    <dbReference type="NCBI Taxonomy" id="667306"/>
    <lineage>
        <taxon>Bacteria</taxon>
        <taxon>Bacillati</taxon>
        <taxon>Actinomycetota</taxon>
        <taxon>Acidimicrobiia</taxon>
        <taxon>Acidimicrobiales</taxon>
        <taxon>Acidimicrobiaceae</taxon>
        <taxon>Aciditerrimonas</taxon>
    </lineage>
</organism>
<gene>
    <name evidence="9" type="ORF">ACFFRE_03755</name>
</gene>
<comment type="pathway">
    <text evidence="1">Amino-acid degradation; L-proline degradation into L-glutamate; L-glutamate from L-proline: step 2/2.</text>
</comment>
<dbReference type="InterPro" id="IPR016161">
    <property type="entry name" value="Ald_DH/histidinol_DH"/>
</dbReference>
<dbReference type="Gene3D" id="3.40.309.10">
    <property type="entry name" value="Aldehyde Dehydrogenase, Chain A, domain 2"/>
    <property type="match status" value="1"/>
</dbReference>
<dbReference type="InterPro" id="IPR025703">
    <property type="entry name" value="Bifunct_PutA"/>
</dbReference>
<dbReference type="EMBL" id="JBHLYQ010000023">
    <property type="protein sequence ID" value="MFC0081275.1"/>
    <property type="molecule type" value="Genomic_DNA"/>
</dbReference>
<protein>
    <recommendedName>
        <fullName evidence="2">L-glutamate gamma-semialdehyde dehydrogenase</fullName>
        <ecNumber evidence="2">1.2.1.88</ecNumber>
    </recommendedName>
</protein>
<evidence type="ECO:0000259" key="8">
    <source>
        <dbReference type="Pfam" id="PF01619"/>
    </source>
</evidence>
<dbReference type="InterPro" id="IPR016163">
    <property type="entry name" value="Ald_DH_C"/>
</dbReference>
<evidence type="ECO:0000256" key="6">
    <source>
        <dbReference type="SAM" id="MobiDB-lite"/>
    </source>
</evidence>
<dbReference type="InterPro" id="IPR016160">
    <property type="entry name" value="Ald_DH_CS_CYS"/>
</dbReference>
<evidence type="ECO:0000256" key="5">
    <source>
        <dbReference type="ARBA" id="ARBA00048142"/>
    </source>
</evidence>
<dbReference type="PANTHER" id="PTHR42862:SF1">
    <property type="entry name" value="DELTA-1-PYRROLINE-5-CARBOXYLATE DEHYDROGENASE 2, ISOFORM A-RELATED"/>
    <property type="match status" value="1"/>
</dbReference>
<proteinExistence type="predicted"/>
<dbReference type="Gene3D" id="3.20.20.220">
    <property type="match status" value="1"/>
</dbReference>
<evidence type="ECO:0000256" key="2">
    <source>
        <dbReference type="ARBA" id="ARBA00012884"/>
    </source>
</evidence>
<dbReference type="PIRSF" id="PIRSF000197">
    <property type="entry name" value="Bifunct_PutA"/>
    <property type="match status" value="1"/>
</dbReference>
<dbReference type="InterPro" id="IPR029041">
    <property type="entry name" value="FAD-linked_oxidoreductase-like"/>
</dbReference>
<comment type="caution">
    <text evidence="9">The sequence shown here is derived from an EMBL/GenBank/DDBJ whole genome shotgun (WGS) entry which is preliminary data.</text>
</comment>
<dbReference type="PROSITE" id="PS00070">
    <property type="entry name" value="ALDEHYDE_DEHYDR_CYS"/>
    <property type="match status" value="1"/>
</dbReference>
<keyword evidence="3" id="KW-0560">Oxidoreductase</keyword>
<dbReference type="InterPro" id="IPR002872">
    <property type="entry name" value="Proline_DH_dom"/>
</dbReference>
<dbReference type="InterPro" id="IPR016162">
    <property type="entry name" value="Ald_DH_N"/>
</dbReference>
<name>A0ABV6C0S0_9ACTN</name>
<feature type="region of interest" description="Disordered" evidence="6">
    <location>
        <begin position="1021"/>
        <end position="1040"/>
    </location>
</feature>
<keyword evidence="4" id="KW-0520">NAD</keyword>
<evidence type="ECO:0000313" key="9">
    <source>
        <dbReference type="EMBL" id="MFC0081275.1"/>
    </source>
</evidence>
<dbReference type="InterPro" id="IPR015590">
    <property type="entry name" value="Aldehyde_DH_dom"/>
</dbReference>
<dbReference type="Gene3D" id="3.40.605.10">
    <property type="entry name" value="Aldehyde Dehydrogenase, Chain A, domain 1"/>
    <property type="match status" value="1"/>
</dbReference>
<dbReference type="Pfam" id="PF00171">
    <property type="entry name" value="Aldedh"/>
    <property type="match status" value="1"/>
</dbReference>
<sequence length="1040" mass="112395">PGRGLGPLDRLALVAGARLGRLVPELVLPVVRRRVLWELGDVVLPASRRRFARHARRRQRQGIRLNVNLLGEEVLGDHEAAARAARLRHLLAWPAVQQLSVKISALAAQLDPLRFDHEVERLTERLLDLARVAAAATPSKGLDLDMEGFRDLELTLAVFRRVLDRPGLDALPAGLALQAYLPDSLPALEELARFAHERRRRGAVPLKVRLVKGANLPMERVEAELAGWPPAPFDHKADTDAHYKRLLEAALDPANAGALRVGVASHNVFDLAWAVVRAEDLGALDRLQLEMLEGMAPALARVCAERFGDLLLYAPLVDRHDLESAVAYLVRRLDEQRSPEHFLARQFSLRVGSPAWREEADRFRRAVFDAARPAPPTRRTQDRRAEETAPVPILASPRFRNEPDTDFTRPVNRAWVQGHLAARRAERDARDAPIVDGRERHEGTVLVEGIDPSAPTGGAPSRWAAAQEEVVLAAIRAARDGQATWAATDPDERARILRQAAAALARARGRLVATMAVDTGKTVREGDTEVSEAIDYAGYYATQVPPADLAPLGTVLVAAPWNFPLAIPAGGVLGALAAGNTVILKPAPEAIAVAAELVRVLLDAGVPPSALQFVPCLDGEASQLLVTHPDVDAVVLTGSWDTARLFLGWRPRLDLHAETSGKNALVVTATADLDDAIRDLVRSAFGHAGQKCSAASLAIVEAPLLEDRRFLRRLADAVRSLRVGPAWDLATQMGPLIRPPAGPLREALERLEDGERWLVAPRRLDEAGHLWSPGVKLGVQPGSPFHLTECFGPVLGVMRAADLDEAIRLQNQPPYGLTAGLHALDPAEIAVWRDRVQAGNLYVNRHITGAVVGRQPFGGWKRSVVGPGAKAGGPSYVPSLTRPRPLPPDTDPATYAAACRAAWDRLRRPVELAGLAAESNVLRRLPLDRALLVPGDGVDASAVALAEAAAGALGVHLEVLDLAAALGRVELGRKCRVLGKVPDAVLLALLDAGAWLDTRPLAADPAVEVQRWVREQAVAETLHRHGDPSPRQPGLRAQAS</sequence>
<dbReference type="SUPFAM" id="SSF51730">
    <property type="entry name" value="FAD-linked oxidoreductase"/>
    <property type="match status" value="1"/>
</dbReference>
<keyword evidence="10" id="KW-1185">Reference proteome</keyword>
<evidence type="ECO:0000256" key="4">
    <source>
        <dbReference type="ARBA" id="ARBA00023027"/>
    </source>
</evidence>
<evidence type="ECO:0000256" key="3">
    <source>
        <dbReference type="ARBA" id="ARBA00023002"/>
    </source>
</evidence>
<evidence type="ECO:0000256" key="1">
    <source>
        <dbReference type="ARBA" id="ARBA00004786"/>
    </source>
</evidence>
<comment type="catalytic activity">
    <reaction evidence="5">
        <text>L-glutamate 5-semialdehyde + NAD(+) + H2O = L-glutamate + NADH + 2 H(+)</text>
        <dbReference type="Rhea" id="RHEA:30235"/>
        <dbReference type="ChEBI" id="CHEBI:15377"/>
        <dbReference type="ChEBI" id="CHEBI:15378"/>
        <dbReference type="ChEBI" id="CHEBI:29985"/>
        <dbReference type="ChEBI" id="CHEBI:57540"/>
        <dbReference type="ChEBI" id="CHEBI:57945"/>
        <dbReference type="ChEBI" id="CHEBI:58066"/>
        <dbReference type="EC" id="1.2.1.88"/>
    </reaction>
</comment>